<dbReference type="EMBL" id="KN835403">
    <property type="protein sequence ID" value="KIK38251.1"/>
    <property type="molecule type" value="Genomic_DNA"/>
</dbReference>
<evidence type="ECO:0000256" key="1">
    <source>
        <dbReference type="SAM" id="Phobius"/>
    </source>
</evidence>
<protein>
    <submittedName>
        <fullName evidence="2">Uncharacterized protein</fullName>
    </submittedName>
</protein>
<keyword evidence="1" id="KW-0472">Membrane</keyword>
<accession>A0A0D0A928</accession>
<dbReference type="InParanoid" id="A0A0D0A928"/>
<reference evidence="2 3" key="1">
    <citation type="submission" date="2014-04" db="EMBL/GenBank/DDBJ databases">
        <authorList>
            <consortium name="DOE Joint Genome Institute"/>
            <person name="Kuo A."/>
            <person name="Ruytinx J."/>
            <person name="Rineau F."/>
            <person name="Colpaert J."/>
            <person name="Kohler A."/>
            <person name="Nagy L.G."/>
            <person name="Floudas D."/>
            <person name="Copeland A."/>
            <person name="Barry K.W."/>
            <person name="Cichocki N."/>
            <person name="Veneault-Fourrey C."/>
            <person name="LaButti K."/>
            <person name="Lindquist E.A."/>
            <person name="Lipzen A."/>
            <person name="Lundell T."/>
            <person name="Morin E."/>
            <person name="Murat C."/>
            <person name="Sun H."/>
            <person name="Tunlid A."/>
            <person name="Henrissat B."/>
            <person name="Grigoriev I.V."/>
            <person name="Hibbett D.S."/>
            <person name="Martin F."/>
            <person name="Nordberg H.P."/>
            <person name="Cantor M.N."/>
            <person name="Hua S.X."/>
        </authorList>
    </citation>
    <scope>NUCLEOTIDE SEQUENCE [LARGE SCALE GENOMIC DNA]</scope>
    <source>
        <strain evidence="2 3">UH-Slu-Lm8-n1</strain>
    </source>
</reference>
<feature type="transmembrane region" description="Helical" evidence="1">
    <location>
        <begin position="20"/>
        <end position="45"/>
    </location>
</feature>
<evidence type="ECO:0000313" key="2">
    <source>
        <dbReference type="EMBL" id="KIK38251.1"/>
    </source>
</evidence>
<dbReference type="AlphaFoldDB" id="A0A0D0A928"/>
<dbReference type="HOGENOM" id="CLU_2428527_0_0_1"/>
<keyword evidence="3" id="KW-1185">Reference proteome</keyword>
<evidence type="ECO:0000313" key="3">
    <source>
        <dbReference type="Proteomes" id="UP000054485"/>
    </source>
</evidence>
<name>A0A0D0A928_9AGAM</name>
<keyword evidence="1" id="KW-1133">Transmembrane helix</keyword>
<gene>
    <name evidence="2" type="ORF">CY34DRAFT_809550</name>
</gene>
<sequence length="91" mass="10244">MDSGFTVCRALADHDAPLSLALSFFYCLRVGKLSLALTVLSLRFFSSISRWNFLISHGSWDIGSVPRLVNEALRCAIWAHLDHTSFALPFW</sequence>
<reference evidence="3" key="2">
    <citation type="submission" date="2015-01" db="EMBL/GenBank/DDBJ databases">
        <title>Evolutionary Origins and Diversification of the Mycorrhizal Mutualists.</title>
        <authorList>
            <consortium name="DOE Joint Genome Institute"/>
            <consortium name="Mycorrhizal Genomics Consortium"/>
            <person name="Kohler A."/>
            <person name="Kuo A."/>
            <person name="Nagy L.G."/>
            <person name="Floudas D."/>
            <person name="Copeland A."/>
            <person name="Barry K.W."/>
            <person name="Cichocki N."/>
            <person name="Veneault-Fourrey C."/>
            <person name="LaButti K."/>
            <person name="Lindquist E.A."/>
            <person name="Lipzen A."/>
            <person name="Lundell T."/>
            <person name="Morin E."/>
            <person name="Murat C."/>
            <person name="Riley R."/>
            <person name="Ohm R."/>
            <person name="Sun H."/>
            <person name="Tunlid A."/>
            <person name="Henrissat B."/>
            <person name="Grigoriev I.V."/>
            <person name="Hibbett D.S."/>
            <person name="Martin F."/>
        </authorList>
    </citation>
    <scope>NUCLEOTIDE SEQUENCE [LARGE SCALE GENOMIC DNA]</scope>
    <source>
        <strain evidence="3">UH-Slu-Lm8-n1</strain>
    </source>
</reference>
<proteinExistence type="predicted"/>
<organism evidence="2 3">
    <name type="scientific">Suillus luteus UH-Slu-Lm8-n1</name>
    <dbReference type="NCBI Taxonomy" id="930992"/>
    <lineage>
        <taxon>Eukaryota</taxon>
        <taxon>Fungi</taxon>
        <taxon>Dikarya</taxon>
        <taxon>Basidiomycota</taxon>
        <taxon>Agaricomycotina</taxon>
        <taxon>Agaricomycetes</taxon>
        <taxon>Agaricomycetidae</taxon>
        <taxon>Boletales</taxon>
        <taxon>Suillineae</taxon>
        <taxon>Suillaceae</taxon>
        <taxon>Suillus</taxon>
    </lineage>
</organism>
<keyword evidence="1" id="KW-0812">Transmembrane</keyword>
<dbReference type="Proteomes" id="UP000054485">
    <property type="component" value="Unassembled WGS sequence"/>
</dbReference>